<evidence type="ECO:0000313" key="1">
    <source>
        <dbReference type="EMBL" id="KAK9823076.1"/>
    </source>
</evidence>
<organism evidence="1 2">
    <name type="scientific">Elliptochloris bilobata</name>
    <dbReference type="NCBI Taxonomy" id="381761"/>
    <lineage>
        <taxon>Eukaryota</taxon>
        <taxon>Viridiplantae</taxon>
        <taxon>Chlorophyta</taxon>
        <taxon>core chlorophytes</taxon>
        <taxon>Trebouxiophyceae</taxon>
        <taxon>Trebouxiophyceae incertae sedis</taxon>
        <taxon>Elliptochloris clade</taxon>
        <taxon>Elliptochloris</taxon>
    </lineage>
</organism>
<evidence type="ECO:0000313" key="2">
    <source>
        <dbReference type="Proteomes" id="UP001445335"/>
    </source>
</evidence>
<dbReference type="SMART" id="SM01425">
    <property type="entry name" value="EsV_1_7"/>
    <property type="match status" value="1"/>
</dbReference>
<proteinExistence type="predicted"/>
<dbReference type="Proteomes" id="UP001445335">
    <property type="component" value="Unassembled WGS sequence"/>
</dbReference>
<gene>
    <name evidence="1" type="ORF">WJX81_008118</name>
</gene>
<accession>A0AAW1QNJ7</accession>
<protein>
    <submittedName>
        <fullName evidence="1">Uncharacterized protein</fullName>
    </submittedName>
</protein>
<dbReference type="InterPro" id="IPR043822">
    <property type="entry name" value="EsV_1_7_cys"/>
</dbReference>
<name>A0AAW1QNJ7_9CHLO</name>
<comment type="caution">
    <text evidence="1">The sequence shown here is derived from an EMBL/GenBank/DDBJ whole genome shotgun (WGS) entry which is preliminary data.</text>
</comment>
<dbReference type="EMBL" id="JALJOU010000080">
    <property type="protein sequence ID" value="KAK9823076.1"/>
    <property type="molecule type" value="Genomic_DNA"/>
</dbReference>
<sequence length="85" mass="9344">MVNKVNQRCEADGYDKTASFGFPSGAKRFCKEHALPGMINAALRQMAVRCWQSLVCTAAQKGSAVSTNVLEWCIRLIHTAKQTVV</sequence>
<reference evidence="1 2" key="1">
    <citation type="journal article" date="2024" name="Nat. Commun.">
        <title>Phylogenomics reveals the evolutionary origins of lichenization in chlorophyte algae.</title>
        <authorList>
            <person name="Puginier C."/>
            <person name="Libourel C."/>
            <person name="Otte J."/>
            <person name="Skaloud P."/>
            <person name="Haon M."/>
            <person name="Grisel S."/>
            <person name="Petersen M."/>
            <person name="Berrin J.G."/>
            <person name="Delaux P.M."/>
            <person name="Dal Grande F."/>
            <person name="Keller J."/>
        </authorList>
    </citation>
    <scope>NUCLEOTIDE SEQUENCE [LARGE SCALE GENOMIC DNA]</scope>
    <source>
        <strain evidence="1 2">SAG 245.80</strain>
    </source>
</reference>
<keyword evidence="2" id="KW-1185">Reference proteome</keyword>
<dbReference type="AlphaFoldDB" id="A0AAW1QNJ7"/>
<dbReference type="Pfam" id="PF19114">
    <property type="entry name" value="EsV_1_7_cys"/>
    <property type="match status" value="1"/>
</dbReference>